<proteinExistence type="predicted"/>
<evidence type="ECO:0000313" key="2">
    <source>
        <dbReference type="Proteomes" id="UP001050691"/>
    </source>
</evidence>
<reference evidence="1" key="1">
    <citation type="submission" date="2021-10" db="EMBL/GenBank/DDBJ databases">
        <title>De novo Genome Assembly of Clathrus columnatus (Basidiomycota, Fungi) Using Illumina and Nanopore Sequence Data.</title>
        <authorList>
            <person name="Ogiso-Tanaka E."/>
            <person name="Itagaki H."/>
            <person name="Hosoya T."/>
            <person name="Hosaka K."/>
        </authorList>
    </citation>
    <scope>NUCLEOTIDE SEQUENCE</scope>
    <source>
        <strain evidence="1">MO-923</strain>
    </source>
</reference>
<protein>
    <submittedName>
        <fullName evidence="1">Uncharacterized protein</fullName>
    </submittedName>
</protein>
<sequence length="239" mass="26562">MMMMSSDTSALDNSPRVSIENCPSQSISVVHDPMKPLSSAQERRLTAYIDEQLSSLRTVDNYIEAVRPLLTLVLLIPPVGISTSLRSALFLRLTDEILDSITGYVPVTFDQVLDLLGELDRGWVAVLRSQGWNSVDKIGEPIPMSLSLSSNASISQTDRTRLRSLLSSGTDKIEEWLETVLPSDAEALEPAAALEGMKLRERFNDLFFQTLTDLGELHGDIRLDETDSEDEEYEESLIS</sequence>
<dbReference type="EMBL" id="BPWL01000007">
    <property type="protein sequence ID" value="GJJ11856.1"/>
    <property type="molecule type" value="Genomic_DNA"/>
</dbReference>
<accession>A0AAV5AH92</accession>
<dbReference type="Proteomes" id="UP001050691">
    <property type="component" value="Unassembled WGS sequence"/>
</dbReference>
<evidence type="ECO:0000313" key="1">
    <source>
        <dbReference type="EMBL" id="GJJ11856.1"/>
    </source>
</evidence>
<gene>
    <name evidence="1" type="ORF">Clacol_006094</name>
</gene>
<dbReference type="AlphaFoldDB" id="A0AAV5AH92"/>
<keyword evidence="2" id="KW-1185">Reference proteome</keyword>
<comment type="caution">
    <text evidence="1">The sequence shown here is derived from an EMBL/GenBank/DDBJ whole genome shotgun (WGS) entry which is preliminary data.</text>
</comment>
<name>A0AAV5AH92_9AGAM</name>
<organism evidence="1 2">
    <name type="scientific">Clathrus columnatus</name>
    <dbReference type="NCBI Taxonomy" id="1419009"/>
    <lineage>
        <taxon>Eukaryota</taxon>
        <taxon>Fungi</taxon>
        <taxon>Dikarya</taxon>
        <taxon>Basidiomycota</taxon>
        <taxon>Agaricomycotina</taxon>
        <taxon>Agaricomycetes</taxon>
        <taxon>Phallomycetidae</taxon>
        <taxon>Phallales</taxon>
        <taxon>Clathraceae</taxon>
        <taxon>Clathrus</taxon>
    </lineage>
</organism>